<dbReference type="PANTHER" id="PTHR23088">
    <property type="entry name" value="NITRILASE-RELATED"/>
    <property type="match status" value="1"/>
</dbReference>
<proteinExistence type="predicted"/>
<name>A0A1C3EBL6_9GAMM</name>
<protein>
    <recommendedName>
        <fullName evidence="1">CN hydrolase domain-containing protein</fullName>
    </recommendedName>
</protein>
<organism evidence="2 3">
    <name type="scientific">Veronia pacifica</name>
    <dbReference type="NCBI Taxonomy" id="1080227"/>
    <lineage>
        <taxon>Bacteria</taxon>
        <taxon>Pseudomonadati</taxon>
        <taxon>Pseudomonadota</taxon>
        <taxon>Gammaproteobacteria</taxon>
        <taxon>Vibrionales</taxon>
        <taxon>Vibrionaceae</taxon>
        <taxon>Veronia</taxon>
    </lineage>
</organism>
<evidence type="ECO:0000313" key="3">
    <source>
        <dbReference type="Proteomes" id="UP000094936"/>
    </source>
</evidence>
<sequence>MEGKLGDLDYNLAQARDMATEAFVLGAKIVALPEFFSSPVFLADDTPDLTISDKNNSALHLLKTLATENSGYIGGSALIRTGSSVYNRYYFVEPDGTVHFHDKDLPTMWENCFYEGGSDEGVMSTALGGVGAAVCWELIRSQTLSRLKGKIGLAMTGTHWWNIPNNWPLVSVALAGISKINQRLSSESPSRLAKAIGAPVIHASHCGQFSGKCLCVPGSTVAVNYQSEFVGATQVVNAFGEVIAKRECSEGPGIVMAEIALGSVAPTLNFRPEDFWFADLTLLHKLFWWHQNACGKSYYQRQLRKDIR</sequence>
<accession>A0A1C3EBL6</accession>
<keyword evidence="3" id="KW-1185">Reference proteome</keyword>
<dbReference type="AlphaFoldDB" id="A0A1C3EBL6"/>
<dbReference type="EMBL" id="LYBM01000051">
    <property type="protein sequence ID" value="ODA30618.1"/>
    <property type="molecule type" value="Genomic_DNA"/>
</dbReference>
<comment type="caution">
    <text evidence="2">The sequence shown here is derived from an EMBL/GenBank/DDBJ whole genome shotgun (WGS) entry which is preliminary data.</text>
</comment>
<dbReference type="Proteomes" id="UP000094936">
    <property type="component" value="Unassembled WGS sequence"/>
</dbReference>
<dbReference type="PANTHER" id="PTHR23088:SF27">
    <property type="entry name" value="DEAMINATED GLUTATHIONE AMIDASE"/>
    <property type="match status" value="1"/>
</dbReference>
<dbReference type="Gene3D" id="3.60.110.10">
    <property type="entry name" value="Carbon-nitrogen hydrolase"/>
    <property type="match status" value="1"/>
</dbReference>
<gene>
    <name evidence="2" type="ORF">A8L45_19955</name>
</gene>
<dbReference type="Pfam" id="PF00795">
    <property type="entry name" value="CN_hydrolase"/>
    <property type="match status" value="1"/>
</dbReference>
<dbReference type="PROSITE" id="PS50263">
    <property type="entry name" value="CN_HYDROLASE"/>
    <property type="match status" value="1"/>
</dbReference>
<evidence type="ECO:0000259" key="1">
    <source>
        <dbReference type="PROSITE" id="PS50263"/>
    </source>
</evidence>
<evidence type="ECO:0000313" key="2">
    <source>
        <dbReference type="EMBL" id="ODA30618.1"/>
    </source>
</evidence>
<feature type="domain" description="CN hydrolase" evidence="1">
    <location>
        <begin position="1"/>
        <end position="261"/>
    </location>
</feature>
<dbReference type="InterPro" id="IPR003010">
    <property type="entry name" value="C-N_Hydrolase"/>
</dbReference>
<dbReference type="CDD" id="cd07197">
    <property type="entry name" value="nitrilase"/>
    <property type="match status" value="1"/>
</dbReference>
<reference evidence="2 3" key="1">
    <citation type="submission" date="2016-05" db="EMBL/GenBank/DDBJ databases">
        <title>Genomic Taxonomy of the Vibrionaceae.</title>
        <authorList>
            <person name="Gomez-Gil B."/>
            <person name="Enciso-Ibarra J."/>
        </authorList>
    </citation>
    <scope>NUCLEOTIDE SEQUENCE [LARGE SCALE GENOMIC DNA]</scope>
    <source>
        <strain evidence="2 3">CAIM 1920</strain>
    </source>
</reference>
<dbReference type="SUPFAM" id="SSF56317">
    <property type="entry name" value="Carbon-nitrogen hydrolase"/>
    <property type="match status" value="1"/>
</dbReference>
<dbReference type="InterPro" id="IPR036526">
    <property type="entry name" value="C-N_Hydrolase_sf"/>
</dbReference>
<dbReference type="STRING" id="1080227.A8L45_19955"/>